<comment type="pathway">
    <text evidence="2">Protein modification; protein ubiquitination.</text>
</comment>
<evidence type="ECO:0000256" key="8">
    <source>
        <dbReference type="ARBA" id="ARBA00022786"/>
    </source>
</evidence>
<dbReference type="SMART" id="SM00184">
    <property type="entry name" value="RING"/>
    <property type="match status" value="2"/>
</dbReference>
<dbReference type="Pfam" id="PF12796">
    <property type="entry name" value="Ank_2"/>
    <property type="match status" value="2"/>
</dbReference>
<reference evidence="14" key="1">
    <citation type="submission" date="2021-01" db="EMBL/GenBank/DDBJ databases">
        <authorList>
            <person name="Li R."/>
            <person name="Bekaert M."/>
        </authorList>
    </citation>
    <scope>NUCLEOTIDE SEQUENCE</scope>
    <source>
        <strain evidence="14">Farmed</strain>
    </source>
</reference>
<dbReference type="UniPathway" id="UPA00143"/>
<keyword evidence="8" id="KW-0833">Ubl conjugation pathway</keyword>
<evidence type="ECO:0000256" key="6">
    <source>
        <dbReference type="ARBA" id="ARBA00022737"/>
    </source>
</evidence>
<comment type="caution">
    <text evidence="14">The sequence shown here is derived from an EMBL/GenBank/DDBJ whole genome shotgun (WGS) entry which is preliminary data.</text>
</comment>
<evidence type="ECO:0000313" key="15">
    <source>
        <dbReference type="Proteomes" id="UP000597762"/>
    </source>
</evidence>
<proteinExistence type="predicted"/>
<evidence type="ECO:0000256" key="4">
    <source>
        <dbReference type="ARBA" id="ARBA00022679"/>
    </source>
</evidence>
<evidence type="ECO:0000256" key="2">
    <source>
        <dbReference type="ARBA" id="ARBA00004906"/>
    </source>
</evidence>
<keyword evidence="7" id="KW-0863">Zinc-finger</keyword>
<dbReference type="Gene3D" id="1.25.40.20">
    <property type="entry name" value="Ankyrin repeat-containing domain"/>
    <property type="match status" value="2"/>
</dbReference>
<dbReference type="GO" id="GO:0061630">
    <property type="term" value="F:ubiquitin protein ligase activity"/>
    <property type="evidence" value="ECO:0007669"/>
    <property type="project" value="UniProtKB-EC"/>
</dbReference>
<dbReference type="EC" id="2.3.2.27" evidence="3"/>
<keyword evidence="12" id="KW-1133">Transmembrane helix</keyword>
<dbReference type="GO" id="GO:0008270">
    <property type="term" value="F:zinc ion binding"/>
    <property type="evidence" value="ECO:0007669"/>
    <property type="project" value="UniProtKB-KW"/>
</dbReference>
<dbReference type="InterPro" id="IPR001841">
    <property type="entry name" value="Znf_RING"/>
</dbReference>
<dbReference type="Pfam" id="PF18346">
    <property type="entry name" value="SH3_15"/>
    <property type="match status" value="3"/>
</dbReference>
<sequence>MVFRLCFQASTIVILSVATIIIIIIRCHEFEAFLFNPVKISISPKHSLVKPTHESVFWKLKEKMKLNYQVLEGAPKVKVGDTVVISLDEETLEKMQVGHGGWSNHMKFYLGKKGKVQGIDSNGDVEIKFENTSCSFFFNPNVVAKVLSFGDAVTITSQIEKVKFLHQETWNESMVKILGEVAQVEYVLSNNDIQLRTCGESWCLNPLLCTLIREPSSFETDDQMPSVGTSQQTELYLNILKKDEEPTKEELEKGADINETDEDGNTALHIAVIKNFHQTIQFLISKGATEDILNKRNQAPIHIAVTKNSEQCVKELLNSINIEDNDGNTALGLAIMLKKSDIIEILLSHKNIDFTKTNKEGKCAFHLAATEGDVKTMMKILENDSVFVDIQINSGFSALHFAAMYDKFDVAEKLIKKGKAKLNIKTINGSTPLMLAALGNHLSIVKLLVSEGADINAQDNDGNTALHAALDPKCTLSSFLEQDISYTPEKYAIDSAIHLVENGATLDIQNKKNMKPLDMLDDDSLKKNLQERAKQSQTLNVYGYCMLCSTAGRLVKFEPCGHFKLCVECESRNREIKLCMECKLGIISRVIPEMKNQACKSQEANAKTSKNMFQLGDSIQLLKDIEKIKRLQEKHGVWSEDMREIIYKIGEVIKIEEHLLTVKFDTKTYYINPKACNVLKKSVQETARNGCDNLSRCSKCQQTRTVNMECQNGHIYCVDCNSGKCPLC</sequence>
<keyword evidence="9" id="KW-0862">Zinc</keyword>
<feature type="domain" description="RING-type" evidence="13">
    <location>
        <begin position="697"/>
        <end position="728"/>
    </location>
</feature>
<dbReference type="InterPro" id="IPR040847">
    <property type="entry name" value="SH3_15"/>
</dbReference>
<evidence type="ECO:0000256" key="3">
    <source>
        <dbReference type="ARBA" id="ARBA00012483"/>
    </source>
</evidence>
<evidence type="ECO:0000256" key="5">
    <source>
        <dbReference type="ARBA" id="ARBA00022723"/>
    </source>
</evidence>
<evidence type="ECO:0000256" key="10">
    <source>
        <dbReference type="ARBA" id="ARBA00023043"/>
    </source>
</evidence>
<feature type="repeat" description="ANK" evidence="11">
    <location>
        <begin position="394"/>
        <end position="418"/>
    </location>
</feature>
<keyword evidence="14" id="KW-0012">Acyltransferase</keyword>
<evidence type="ECO:0000313" key="14">
    <source>
        <dbReference type="EMBL" id="CAE1280428.1"/>
    </source>
</evidence>
<evidence type="ECO:0000259" key="13">
    <source>
        <dbReference type="SMART" id="SM00184"/>
    </source>
</evidence>
<evidence type="ECO:0000256" key="9">
    <source>
        <dbReference type="ARBA" id="ARBA00022833"/>
    </source>
</evidence>
<keyword evidence="10 11" id="KW-0040">ANK repeat</keyword>
<dbReference type="SUPFAM" id="SSF48403">
    <property type="entry name" value="Ankyrin repeat"/>
    <property type="match status" value="1"/>
</dbReference>
<protein>
    <recommendedName>
        <fullName evidence="3">RING-type E3 ubiquitin transferase</fullName>
        <ecNumber evidence="3">2.3.2.27</ecNumber>
    </recommendedName>
</protein>
<feature type="repeat" description="ANK" evidence="11">
    <location>
        <begin position="263"/>
        <end position="295"/>
    </location>
</feature>
<dbReference type="GO" id="GO:0005737">
    <property type="term" value="C:cytoplasm"/>
    <property type="evidence" value="ECO:0007669"/>
    <property type="project" value="TreeGrafter"/>
</dbReference>
<organism evidence="14 15">
    <name type="scientific">Acanthosepion pharaonis</name>
    <name type="common">Pharaoh cuttlefish</name>
    <name type="synonym">Sepia pharaonis</name>
    <dbReference type="NCBI Taxonomy" id="158019"/>
    <lineage>
        <taxon>Eukaryota</taxon>
        <taxon>Metazoa</taxon>
        <taxon>Spiralia</taxon>
        <taxon>Lophotrochozoa</taxon>
        <taxon>Mollusca</taxon>
        <taxon>Cephalopoda</taxon>
        <taxon>Coleoidea</taxon>
        <taxon>Decapodiformes</taxon>
        <taxon>Sepiida</taxon>
        <taxon>Sepiina</taxon>
        <taxon>Sepiidae</taxon>
        <taxon>Acanthosepion</taxon>
    </lineage>
</organism>
<dbReference type="PROSITE" id="PS50088">
    <property type="entry name" value="ANK_REPEAT"/>
    <property type="match status" value="3"/>
</dbReference>
<comment type="catalytic activity">
    <reaction evidence="1">
        <text>S-ubiquitinyl-[E2 ubiquitin-conjugating enzyme]-L-cysteine + [acceptor protein]-L-lysine = [E2 ubiquitin-conjugating enzyme]-L-cysteine + N(6)-ubiquitinyl-[acceptor protein]-L-lysine.</text>
        <dbReference type="EC" id="2.3.2.27"/>
    </reaction>
</comment>
<feature type="domain" description="RING-type" evidence="13">
    <location>
        <begin position="545"/>
        <end position="582"/>
    </location>
</feature>
<evidence type="ECO:0000256" key="7">
    <source>
        <dbReference type="ARBA" id="ARBA00022771"/>
    </source>
</evidence>
<dbReference type="InterPro" id="IPR002110">
    <property type="entry name" value="Ankyrin_rpt"/>
</dbReference>
<evidence type="ECO:0000256" key="1">
    <source>
        <dbReference type="ARBA" id="ARBA00000900"/>
    </source>
</evidence>
<keyword evidence="12" id="KW-0472">Membrane</keyword>
<dbReference type="OrthoDB" id="2122982at2759"/>
<keyword evidence="6" id="KW-0677">Repeat</keyword>
<dbReference type="InterPro" id="IPR036770">
    <property type="entry name" value="Ankyrin_rpt-contain_sf"/>
</dbReference>
<feature type="transmembrane region" description="Helical" evidence="12">
    <location>
        <begin position="5"/>
        <end position="25"/>
    </location>
</feature>
<dbReference type="PRINTS" id="PR01415">
    <property type="entry name" value="ANKYRIN"/>
</dbReference>
<dbReference type="Proteomes" id="UP000597762">
    <property type="component" value="Unassembled WGS sequence"/>
</dbReference>
<keyword evidence="4 14" id="KW-0808">Transferase</keyword>
<dbReference type="SMART" id="SM00248">
    <property type="entry name" value="ANK"/>
    <property type="match status" value="8"/>
</dbReference>
<dbReference type="EMBL" id="CAHIKZ030002065">
    <property type="protein sequence ID" value="CAE1280428.1"/>
    <property type="molecule type" value="Genomic_DNA"/>
</dbReference>
<dbReference type="AlphaFoldDB" id="A0A812CVA7"/>
<name>A0A812CVA7_ACAPH</name>
<gene>
    <name evidence="14" type="ORF">SPHA_42312</name>
</gene>
<evidence type="ECO:0000256" key="12">
    <source>
        <dbReference type="SAM" id="Phobius"/>
    </source>
</evidence>
<dbReference type="PANTHER" id="PTHR24202">
    <property type="entry name" value="E3 UBIQUITIN-PROTEIN LIGASE MIB2"/>
    <property type="match status" value="1"/>
</dbReference>
<keyword evidence="15" id="KW-1185">Reference proteome</keyword>
<accession>A0A812CVA7</accession>
<dbReference type="InterPro" id="IPR013083">
    <property type="entry name" value="Znf_RING/FYVE/PHD"/>
</dbReference>
<evidence type="ECO:0000256" key="11">
    <source>
        <dbReference type="PROSITE-ProRule" id="PRU00023"/>
    </source>
</evidence>
<dbReference type="GO" id="GO:0016567">
    <property type="term" value="P:protein ubiquitination"/>
    <property type="evidence" value="ECO:0007669"/>
    <property type="project" value="UniProtKB-UniPathway"/>
</dbReference>
<dbReference type="PROSITE" id="PS50297">
    <property type="entry name" value="ANK_REP_REGION"/>
    <property type="match status" value="3"/>
</dbReference>
<dbReference type="Gene3D" id="3.30.40.10">
    <property type="entry name" value="Zinc/RING finger domain, C3HC4 (zinc finger)"/>
    <property type="match status" value="1"/>
</dbReference>
<keyword evidence="5" id="KW-0479">Metal-binding</keyword>
<dbReference type="PANTHER" id="PTHR24202:SF4">
    <property type="entry name" value="E3 UBIQUITIN-PROTEIN LIGASE MIB2-RELATED"/>
    <property type="match status" value="1"/>
</dbReference>
<feature type="repeat" description="ANK" evidence="11">
    <location>
        <begin position="428"/>
        <end position="460"/>
    </location>
</feature>
<keyword evidence="12" id="KW-0812">Transmembrane</keyword>